<dbReference type="InterPro" id="IPR011042">
    <property type="entry name" value="6-blade_b-propeller_TolB-like"/>
</dbReference>
<accession>A0ABV9YCB0</accession>
<evidence type="ECO:0000313" key="4">
    <source>
        <dbReference type="EMBL" id="MFC5058256.1"/>
    </source>
</evidence>
<name>A0ABV9YCB0_9PSEU</name>
<dbReference type="PANTHER" id="PTHR36842:SF1">
    <property type="entry name" value="PROTEIN TOLB"/>
    <property type="match status" value="1"/>
</dbReference>
<dbReference type="Pfam" id="PF07676">
    <property type="entry name" value="PD40"/>
    <property type="match status" value="4"/>
</dbReference>
<dbReference type="EMBL" id="JBHSJB010000031">
    <property type="protein sequence ID" value="MFC5058256.1"/>
    <property type="molecule type" value="Genomic_DNA"/>
</dbReference>
<reference evidence="5" key="1">
    <citation type="journal article" date="2019" name="Int. J. Syst. Evol. Microbiol.">
        <title>The Global Catalogue of Microorganisms (GCM) 10K type strain sequencing project: providing services to taxonomists for standard genome sequencing and annotation.</title>
        <authorList>
            <consortium name="The Broad Institute Genomics Platform"/>
            <consortium name="The Broad Institute Genome Sequencing Center for Infectious Disease"/>
            <person name="Wu L."/>
            <person name="Ma J."/>
        </authorList>
    </citation>
    <scope>NUCLEOTIDE SEQUENCE [LARGE SCALE GENOMIC DNA]</scope>
    <source>
        <strain evidence="5">KCTC 12848</strain>
    </source>
</reference>
<dbReference type="InterPro" id="IPR013783">
    <property type="entry name" value="Ig-like_fold"/>
</dbReference>
<dbReference type="SUPFAM" id="SSF69304">
    <property type="entry name" value="Tricorn protease N-terminal domain"/>
    <property type="match status" value="1"/>
</dbReference>
<evidence type="ECO:0008006" key="6">
    <source>
        <dbReference type="Google" id="ProtNLM"/>
    </source>
</evidence>
<feature type="region of interest" description="Disordered" evidence="2">
    <location>
        <begin position="479"/>
        <end position="501"/>
    </location>
</feature>
<organism evidence="4 5">
    <name type="scientific">Saccharothrix xinjiangensis</name>
    <dbReference type="NCBI Taxonomy" id="204798"/>
    <lineage>
        <taxon>Bacteria</taxon>
        <taxon>Bacillati</taxon>
        <taxon>Actinomycetota</taxon>
        <taxon>Actinomycetes</taxon>
        <taxon>Pseudonocardiales</taxon>
        <taxon>Pseudonocardiaceae</taxon>
        <taxon>Saccharothrix</taxon>
    </lineage>
</organism>
<dbReference type="InterPro" id="IPR011659">
    <property type="entry name" value="WD40"/>
</dbReference>
<feature type="signal peptide" evidence="3">
    <location>
        <begin position="1"/>
        <end position="19"/>
    </location>
</feature>
<evidence type="ECO:0000256" key="1">
    <source>
        <dbReference type="ARBA" id="ARBA00009820"/>
    </source>
</evidence>
<dbReference type="PANTHER" id="PTHR36842">
    <property type="entry name" value="PROTEIN TOLB HOMOLOG"/>
    <property type="match status" value="1"/>
</dbReference>
<feature type="region of interest" description="Disordered" evidence="2">
    <location>
        <begin position="766"/>
        <end position="804"/>
    </location>
</feature>
<keyword evidence="5" id="KW-1185">Reference proteome</keyword>
<dbReference type="Gene3D" id="2.120.10.30">
    <property type="entry name" value="TolB, C-terminal domain"/>
    <property type="match status" value="2"/>
</dbReference>
<feature type="compositionally biased region" description="Low complexity" evidence="2">
    <location>
        <begin position="770"/>
        <end position="799"/>
    </location>
</feature>
<proteinExistence type="inferred from homology"/>
<dbReference type="SUPFAM" id="SSF82171">
    <property type="entry name" value="DPP6 N-terminal domain-like"/>
    <property type="match status" value="1"/>
</dbReference>
<gene>
    <name evidence="4" type="ORF">ACFPFM_31475</name>
</gene>
<keyword evidence="3" id="KW-0732">Signal</keyword>
<dbReference type="Proteomes" id="UP001595833">
    <property type="component" value="Unassembled WGS sequence"/>
</dbReference>
<dbReference type="RefSeq" id="WP_344037718.1">
    <property type="nucleotide sequence ID" value="NZ_BAAAKE010000008.1"/>
</dbReference>
<evidence type="ECO:0000313" key="5">
    <source>
        <dbReference type="Proteomes" id="UP001595833"/>
    </source>
</evidence>
<feature type="chain" id="PRO_5045849658" description="WD40 repeat protein" evidence="3">
    <location>
        <begin position="20"/>
        <end position="1021"/>
    </location>
</feature>
<comment type="caution">
    <text evidence="4">The sequence shown here is derived from an EMBL/GenBank/DDBJ whole genome shotgun (WGS) entry which is preliminary data.</text>
</comment>
<dbReference type="Gene3D" id="2.60.40.10">
    <property type="entry name" value="Immunoglobulins"/>
    <property type="match status" value="1"/>
</dbReference>
<evidence type="ECO:0000256" key="2">
    <source>
        <dbReference type="SAM" id="MobiDB-lite"/>
    </source>
</evidence>
<protein>
    <recommendedName>
        <fullName evidence="6">WD40 repeat protein</fullName>
    </recommendedName>
</protein>
<comment type="similarity">
    <text evidence="1">Belongs to the TolB family.</text>
</comment>
<dbReference type="PROSITE" id="PS51257">
    <property type="entry name" value="PROKAR_LIPOPROTEIN"/>
    <property type="match status" value="1"/>
</dbReference>
<sequence>MSRRTRTLAAAAAFLVACAGIVVVRGADLPEAEGQPGGPPAPGRIAYAATGHRSLGYAADPVPEQPGPTTPVMGEGPAHYDDHVSARGDLVVFTSLRDEVSPQVYLRTADGGVRRLTEGQDARHPQLSPDLGTVVFDSRGDLWAVGVDGAGLRRLTETPADETWPAFSPDGTEIAYSTDRDGGREIYRRLVAGGPEARVTDEPDGDAGEPAWNPVDGRIAYTLWLGDVPRVRVLTGAGVGVGAPLLGGDQAGWRGHWPAWLPDGSRLLFLSLDQTCSCPADPNAVKVYRADTAPGVPVTAAPDLLLAEDRLLGSPSWQVDGSGPRLLVSRTSAPTRSTATLQDVRPDGVDPRDLGVTVLTEDPGAVDDPNLLFRPGAGFDPWAHRQSYSPDGRQILLSRFETVDDLRVQRLWLVDADGGNPRLLPVSDRRPGDWEFDAAFSPDGRSIAFARRSPGGVRPAGSDSRVVVVDAATGAVTGVLQPPPGVADQEDTQPTWSPDGTVLSFTRGVITDGPTGEVRYNHVWTARAGALDQQRDLSAQVCGSDCAVTDDSSAFSPDGRELVFNREGDGLLRVSLPDARCEVLLGVGTCAGPVTAGPDGPFQPRDAAFAPDGRLVLTTRRAADARSPEELAVLDPASGELTRITTRLPGRQKEPAWQQSVDLIVDAPADVPVDAGGTAPVTVTVLNRGPAASPGTALTVAVPTGLRLAGLRGTGCAVEELRCDLGVLAPGASVEVVADVVGVAPGRHRLDWSVAGAVLDAAPSDNADETALTVGEPPTTTTTTTTTTTPPPTTTTTGTLPPPPPFPAAGPALAVAVQPNPSYVGGRATATYTVRNGGGSLATGLRLDLLLPARVPVAALPPGCAPTSCALPDLPAGAAQVVQVVLAPEAAVRTEVRGVLRTTGTDANPGDNTAVAPMTVLQPRIEAVPPIGEPGFVTSVRGADFPPGAPVRLDWDPGITAPAAPAIPRADGRFTAQLLILTKDQTGPRTITATGPGFRPVDTPFLVVPGSIGPPDMVARR</sequence>
<evidence type="ECO:0000256" key="3">
    <source>
        <dbReference type="SAM" id="SignalP"/>
    </source>
</evidence>